<reference evidence="1" key="1">
    <citation type="submission" date="2016-10" db="EMBL/GenBank/DDBJ databases">
        <title>Sequence of Gallionella enrichment culture.</title>
        <authorList>
            <person name="Poehlein A."/>
            <person name="Muehling M."/>
            <person name="Daniel R."/>
        </authorList>
    </citation>
    <scope>NUCLEOTIDE SEQUENCE</scope>
</reference>
<name>A0A1J5PJS0_9ZZZZ</name>
<gene>
    <name evidence="1" type="ORF">GALL_529080</name>
</gene>
<organism evidence="1">
    <name type="scientific">mine drainage metagenome</name>
    <dbReference type="NCBI Taxonomy" id="410659"/>
    <lineage>
        <taxon>unclassified sequences</taxon>
        <taxon>metagenomes</taxon>
        <taxon>ecological metagenomes</taxon>
    </lineage>
</organism>
<comment type="caution">
    <text evidence="1">The sequence shown here is derived from an EMBL/GenBank/DDBJ whole genome shotgun (WGS) entry which is preliminary data.</text>
</comment>
<proteinExistence type="predicted"/>
<dbReference type="AlphaFoldDB" id="A0A1J5PJS0"/>
<accession>A0A1J5PJS0</accession>
<protein>
    <submittedName>
        <fullName evidence="1">Uncharacterized protein</fullName>
    </submittedName>
</protein>
<evidence type="ECO:0000313" key="1">
    <source>
        <dbReference type="EMBL" id="OIQ65531.1"/>
    </source>
</evidence>
<sequence length="29" mass="3060">MLEFGNEAQAVAIRQAAIQERDIGTSAVA</sequence>
<dbReference type="EMBL" id="MLJW01007252">
    <property type="protein sequence ID" value="OIQ65531.1"/>
    <property type="molecule type" value="Genomic_DNA"/>
</dbReference>